<dbReference type="SMART" id="SM00530">
    <property type="entry name" value="HTH_XRE"/>
    <property type="match status" value="1"/>
</dbReference>
<dbReference type="InterPro" id="IPR013096">
    <property type="entry name" value="Cupin_2"/>
</dbReference>
<evidence type="ECO:0000259" key="2">
    <source>
        <dbReference type="PROSITE" id="PS50943"/>
    </source>
</evidence>
<dbReference type="CDD" id="cd02209">
    <property type="entry name" value="cupin_XRE_C"/>
    <property type="match status" value="1"/>
</dbReference>
<dbReference type="InterPro" id="IPR014710">
    <property type="entry name" value="RmlC-like_jellyroll"/>
</dbReference>
<dbReference type="Gene3D" id="2.60.120.10">
    <property type="entry name" value="Jelly Rolls"/>
    <property type="match status" value="1"/>
</dbReference>
<dbReference type="RefSeq" id="WP_069193725.1">
    <property type="nucleotide sequence ID" value="NZ_RLII01000033.1"/>
</dbReference>
<dbReference type="SUPFAM" id="SSF51182">
    <property type="entry name" value="RmlC-like cupins"/>
    <property type="match status" value="1"/>
</dbReference>
<dbReference type="PANTHER" id="PTHR46797">
    <property type="entry name" value="HTH-TYPE TRANSCRIPTIONAL REGULATOR"/>
    <property type="match status" value="1"/>
</dbReference>
<dbReference type="OrthoDB" id="9814553at2"/>
<feature type="domain" description="HTH cro/C1-type" evidence="2">
    <location>
        <begin position="7"/>
        <end position="61"/>
    </location>
</feature>
<dbReference type="GO" id="GO:0005829">
    <property type="term" value="C:cytosol"/>
    <property type="evidence" value="ECO:0007669"/>
    <property type="project" value="TreeGrafter"/>
</dbReference>
<dbReference type="InterPro" id="IPR001387">
    <property type="entry name" value="Cro/C1-type_HTH"/>
</dbReference>
<dbReference type="GO" id="GO:0003700">
    <property type="term" value="F:DNA-binding transcription factor activity"/>
    <property type="evidence" value="ECO:0007669"/>
    <property type="project" value="TreeGrafter"/>
</dbReference>
<evidence type="ECO:0000313" key="3">
    <source>
        <dbReference type="EMBL" id="RXE57836.1"/>
    </source>
</evidence>
<reference evidence="4" key="1">
    <citation type="submission" date="2018-11" db="EMBL/GenBank/DDBJ databases">
        <title>Genome sequencing of a novel mesophilic and cellulolytic organism within the genus Hungateiclostridium.</title>
        <authorList>
            <person name="Rettenmaier R."/>
            <person name="Liebl W."/>
            <person name="Zverlov V."/>
        </authorList>
    </citation>
    <scope>NUCLEOTIDE SEQUENCE [LARGE SCALE GENOMIC DNA]</scope>
    <source>
        <strain evidence="4">N2K1</strain>
    </source>
</reference>
<comment type="caution">
    <text evidence="3">The sequence shown here is derived from an EMBL/GenBank/DDBJ whole genome shotgun (WGS) entry which is preliminary data.</text>
</comment>
<dbReference type="Pfam" id="PF07883">
    <property type="entry name" value="Cupin_2"/>
    <property type="match status" value="1"/>
</dbReference>
<dbReference type="InterPro" id="IPR050807">
    <property type="entry name" value="TransReg_Diox_bact_type"/>
</dbReference>
<dbReference type="EMBL" id="RLII01000033">
    <property type="protein sequence ID" value="RXE57836.1"/>
    <property type="molecule type" value="Genomic_DNA"/>
</dbReference>
<keyword evidence="4" id="KW-1185">Reference proteome</keyword>
<dbReference type="InterPro" id="IPR011051">
    <property type="entry name" value="RmlC_Cupin_sf"/>
</dbReference>
<dbReference type="Pfam" id="PF01381">
    <property type="entry name" value="HTH_3"/>
    <property type="match status" value="1"/>
</dbReference>
<dbReference type="Gene3D" id="1.10.260.40">
    <property type="entry name" value="lambda repressor-like DNA-binding domains"/>
    <property type="match status" value="1"/>
</dbReference>
<dbReference type="PROSITE" id="PS50943">
    <property type="entry name" value="HTH_CROC1"/>
    <property type="match status" value="1"/>
</dbReference>
<dbReference type="Proteomes" id="UP000289166">
    <property type="component" value="Unassembled WGS sequence"/>
</dbReference>
<sequence length="179" mass="20274">MEIGAKIRRLRITNQMTQEELADRAELSKGFISQIENDLTSPSISTLVDILQCLGTDLKGFFSDSEDKQIVFKQKDYFSKTDDELKNTIEWVVPNAQKNAMEPIRMTLLPGGKSLEDQPHEGEEFGYVVKGCLDVHIGNECHRVKAGESFYFESNRKHYVVNVGKSEAQVIWVSTPPSF</sequence>
<gene>
    <name evidence="3" type="ORF">EFD62_15510</name>
</gene>
<protein>
    <submittedName>
        <fullName evidence="3">Cupin domain-containing protein</fullName>
    </submittedName>
</protein>
<name>A0A4Q0I0T7_9FIRM</name>
<dbReference type="PANTHER" id="PTHR46797:SF2">
    <property type="entry name" value="TRANSCRIPTIONAL REGULATOR"/>
    <property type="match status" value="1"/>
</dbReference>
<dbReference type="SUPFAM" id="SSF47413">
    <property type="entry name" value="lambda repressor-like DNA-binding domains"/>
    <property type="match status" value="1"/>
</dbReference>
<evidence type="ECO:0000313" key="4">
    <source>
        <dbReference type="Proteomes" id="UP000289166"/>
    </source>
</evidence>
<proteinExistence type="predicted"/>
<keyword evidence="1" id="KW-0238">DNA-binding</keyword>
<dbReference type="GO" id="GO:0003677">
    <property type="term" value="F:DNA binding"/>
    <property type="evidence" value="ECO:0007669"/>
    <property type="project" value="UniProtKB-KW"/>
</dbReference>
<organism evidence="3 4">
    <name type="scientific">Acetivibrio mesophilus</name>
    <dbReference type="NCBI Taxonomy" id="2487273"/>
    <lineage>
        <taxon>Bacteria</taxon>
        <taxon>Bacillati</taxon>
        <taxon>Bacillota</taxon>
        <taxon>Clostridia</taxon>
        <taxon>Eubacteriales</taxon>
        <taxon>Oscillospiraceae</taxon>
        <taxon>Acetivibrio</taxon>
    </lineage>
</organism>
<dbReference type="InterPro" id="IPR010982">
    <property type="entry name" value="Lambda_DNA-bd_dom_sf"/>
</dbReference>
<dbReference type="AlphaFoldDB" id="A0A4Q0I0T7"/>
<accession>A0A4Q0I0T7</accession>
<evidence type="ECO:0000256" key="1">
    <source>
        <dbReference type="ARBA" id="ARBA00023125"/>
    </source>
</evidence>
<dbReference type="CDD" id="cd00093">
    <property type="entry name" value="HTH_XRE"/>
    <property type="match status" value="1"/>
</dbReference>